<dbReference type="InterPro" id="IPR045249">
    <property type="entry name" value="HARBI1-like"/>
</dbReference>
<reference evidence="14" key="1">
    <citation type="submission" date="2022-03" db="EMBL/GenBank/DDBJ databases">
        <authorList>
            <person name="Sayadi A."/>
        </authorList>
    </citation>
    <scope>NUCLEOTIDE SEQUENCE</scope>
</reference>
<evidence type="ECO:0000256" key="7">
    <source>
        <dbReference type="ARBA" id="ARBA00022722"/>
    </source>
</evidence>
<comment type="subcellular location">
    <subcellularLocation>
        <location evidence="3">Cytoplasm</location>
    </subcellularLocation>
    <subcellularLocation>
        <location evidence="2">Nucleus</location>
    </subcellularLocation>
</comment>
<proteinExistence type="inferred from homology"/>
<dbReference type="PANTHER" id="PTHR22930:SF250">
    <property type="entry name" value="NUCLEASE HARBI1-LIKE PROTEIN"/>
    <property type="match status" value="1"/>
</dbReference>
<protein>
    <recommendedName>
        <fullName evidence="5">Putative nuclease HARBI1</fullName>
    </recommendedName>
    <alternativeName>
        <fullName evidence="11">Harbinger transposase-derived nuclease</fullName>
    </alternativeName>
</protein>
<evidence type="ECO:0000256" key="11">
    <source>
        <dbReference type="ARBA" id="ARBA00030126"/>
    </source>
</evidence>
<dbReference type="AlphaFoldDB" id="A0A9P0MAB5"/>
<dbReference type="OrthoDB" id="6721329at2759"/>
<keyword evidence="8" id="KW-0479">Metal-binding</keyword>
<evidence type="ECO:0000256" key="10">
    <source>
        <dbReference type="ARBA" id="ARBA00023242"/>
    </source>
</evidence>
<evidence type="ECO:0000256" key="2">
    <source>
        <dbReference type="ARBA" id="ARBA00004123"/>
    </source>
</evidence>
<keyword evidence="7" id="KW-0540">Nuclease</keyword>
<evidence type="ECO:0000256" key="4">
    <source>
        <dbReference type="ARBA" id="ARBA00006958"/>
    </source>
</evidence>
<evidence type="ECO:0000259" key="13">
    <source>
        <dbReference type="Pfam" id="PF13359"/>
    </source>
</evidence>
<dbReference type="GO" id="GO:0004518">
    <property type="term" value="F:nuclease activity"/>
    <property type="evidence" value="ECO:0007669"/>
    <property type="project" value="UniProtKB-KW"/>
</dbReference>
<organism evidence="14 15">
    <name type="scientific">Acanthoscelides obtectus</name>
    <name type="common">Bean weevil</name>
    <name type="synonym">Bruchus obtectus</name>
    <dbReference type="NCBI Taxonomy" id="200917"/>
    <lineage>
        <taxon>Eukaryota</taxon>
        <taxon>Metazoa</taxon>
        <taxon>Ecdysozoa</taxon>
        <taxon>Arthropoda</taxon>
        <taxon>Hexapoda</taxon>
        <taxon>Insecta</taxon>
        <taxon>Pterygota</taxon>
        <taxon>Neoptera</taxon>
        <taxon>Endopterygota</taxon>
        <taxon>Coleoptera</taxon>
        <taxon>Polyphaga</taxon>
        <taxon>Cucujiformia</taxon>
        <taxon>Chrysomeloidea</taxon>
        <taxon>Chrysomelidae</taxon>
        <taxon>Bruchinae</taxon>
        <taxon>Bruchini</taxon>
        <taxon>Acanthoscelides</taxon>
    </lineage>
</organism>
<keyword evidence="9" id="KW-0378">Hydrolase</keyword>
<dbReference type="PANTHER" id="PTHR22930">
    <property type="match status" value="1"/>
</dbReference>
<dbReference type="GO" id="GO:0016787">
    <property type="term" value="F:hydrolase activity"/>
    <property type="evidence" value="ECO:0007669"/>
    <property type="project" value="UniProtKB-KW"/>
</dbReference>
<dbReference type="GO" id="GO:0046872">
    <property type="term" value="F:metal ion binding"/>
    <property type="evidence" value="ECO:0007669"/>
    <property type="project" value="UniProtKB-KW"/>
</dbReference>
<evidence type="ECO:0000256" key="8">
    <source>
        <dbReference type="ARBA" id="ARBA00022723"/>
    </source>
</evidence>
<evidence type="ECO:0000256" key="9">
    <source>
        <dbReference type="ARBA" id="ARBA00022801"/>
    </source>
</evidence>
<comment type="function">
    <text evidence="12">Transposase-derived protein that may have nuclease activity. Does not have transposase activity.</text>
</comment>
<dbReference type="Proteomes" id="UP001152888">
    <property type="component" value="Unassembled WGS sequence"/>
</dbReference>
<evidence type="ECO:0000256" key="5">
    <source>
        <dbReference type="ARBA" id="ARBA00015519"/>
    </source>
</evidence>
<keyword evidence="15" id="KW-1185">Reference proteome</keyword>
<dbReference type="Pfam" id="PF13359">
    <property type="entry name" value="DDE_Tnp_4"/>
    <property type="match status" value="1"/>
</dbReference>
<keyword evidence="10" id="KW-0539">Nucleus</keyword>
<sequence>MSAVLCESWISERNTEELGCSQPTVSRIFHDVLERIVQQPGEFIRFPNTENQIKQAKERWLTRFRFPTATGVIDCTHIGLDGKPAQFGDEYINRKGFASINVQVTRDQNSVITSVDASWPGSVRDARIWKNSAVCEVMKKTRNTILLGDSEYGIMSCLMTPYTDPLEEYRRVLNRLLTSERVVIEHTFGQKHV</sequence>
<evidence type="ECO:0000313" key="14">
    <source>
        <dbReference type="EMBL" id="CAH2012411.1"/>
    </source>
</evidence>
<evidence type="ECO:0000313" key="15">
    <source>
        <dbReference type="Proteomes" id="UP001152888"/>
    </source>
</evidence>
<keyword evidence="6" id="KW-0963">Cytoplasm</keyword>
<dbReference type="InterPro" id="IPR026103">
    <property type="entry name" value="HARBI1_animal"/>
</dbReference>
<evidence type="ECO:0000256" key="3">
    <source>
        <dbReference type="ARBA" id="ARBA00004496"/>
    </source>
</evidence>
<dbReference type="InterPro" id="IPR027806">
    <property type="entry name" value="HARBI1_dom"/>
</dbReference>
<comment type="cofactor">
    <cofactor evidence="1">
        <name>a divalent metal cation</name>
        <dbReference type="ChEBI" id="CHEBI:60240"/>
    </cofactor>
</comment>
<evidence type="ECO:0000256" key="12">
    <source>
        <dbReference type="ARBA" id="ARBA00045850"/>
    </source>
</evidence>
<gene>
    <name evidence="14" type="ORF">ACAOBT_LOCUS32824</name>
</gene>
<accession>A0A9P0MAB5</accession>
<comment type="caution">
    <text evidence="14">The sequence shown here is derived from an EMBL/GenBank/DDBJ whole genome shotgun (WGS) entry which is preliminary data.</text>
</comment>
<dbReference type="GO" id="GO:0005634">
    <property type="term" value="C:nucleus"/>
    <property type="evidence" value="ECO:0007669"/>
    <property type="project" value="UniProtKB-SubCell"/>
</dbReference>
<dbReference type="EMBL" id="CAKOFQ010008179">
    <property type="protein sequence ID" value="CAH2012411.1"/>
    <property type="molecule type" value="Genomic_DNA"/>
</dbReference>
<evidence type="ECO:0000256" key="6">
    <source>
        <dbReference type="ARBA" id="ARBA00022490"/>
    </source>
</evidence>
<dbReference type="GO" id="GO:0005737">
    <property type="term" value="C:cytoplasm"/>
    <property type="evidence" value="ECO:0007669"/>
    <property type="project" value="UniProtKB-SubCell"/>
</dbReference>
<dbReference type="PRINTS" id="PR02086">
    <property type="entry name" value="PUTNUCHARBI1"/>
</dbReference>
<evidence type="ECO:0000256" key="1">
    <source>
        <dbReference type="ARBA" id="ARBA00001968"/>
    </source>
</evidence>
<comment type="similarity">
    <text evidence="4">Belongs to the HARBI1 family.</text>
</comment>
<name>A0A9P0MAB5_ACAOB</name>
<feature type="domain" description="DDE Tnp4" evidence="13">
    <location>
        <begin position="73"/>
        <end position="189"/>
    </location>
</feature>